<dbReference type="AlphaFoldDB" id="A0A2J6S6D3"/>
<dbReference type="PANTHER" id="PTHR38790">
    <property type="entry name" value="2EXR DOMAIN-CONTAINING PROTEIN-RELATED"/>
    <property type="match status" value="1"/>
</dbReference>
<dbReference type="OrthoDB" id="4757095at2759"/>
<feature type="domain" description="DUF7730" evidence="1">
    <location>
        <begin position="88"/>
        <end position="313"/>
    </location>
</feature>
<dbReference type="STRING" id="1149755.A0A2J6S6D3"/>
<protein>
    <recommendedName>
        <fullName evidence="1">DUF7730 domain-containing protein</fullName>
    </recommendedName>
</protein>
<accession>A0A2J6S6D3</accession>
<evidence type="ECO:0000259" key="1">
    <source>
        <dbReference type="Pfam" id="PF24864"/>
    </source>
</evidence>
<dbReference type="PANTHER" id="PTHR38790:SF4">
    <property type="entry name" value="2EXR DOMAIN-CONTAINING PROTEIN"/>
    <property type="match status" value="1"/>
</dbReference>
<dbReference type="EMBL" id="KZ613939">
    <property type="protein sequence ID" value="PMD46332.1"/>
    <property type="molecule type" value="Genomic_DNA"/>
</dbReference>
<keyword evidence="3" id="KW-1185">Reference proteome</keyword>
<reference evidence="2 3" key="1">
    <citation type="submission" date="2016-04" db="EMBL/GenBank/DDBJ databases">
        <title>A degradative enzymes factory behind the ericoid mycorrhizal symbiosis.</title>
        <authorList>
            <consortium name="DOE Joint Genome Institute"/>
            <person name="Martino E."/>
            <person name="Morin E."/>
            <person name="Grelet G."/>
            <person name="Kuo A."/>
            <person name="Kohler A."/>
            <person name="Daghino S."/>
            <person name="Barry K."/>
            <person name="Choi C."/>
            <person name="Cichocki N."/>
            <person name="Clum A."/>
            <person name="Copeland A."/>
            <person name="Hainaut M."/>
            <person name="Haridas S."/>
            <person name="Labutti K."/>
            <person name="Lindquist E."/>
            <person name="Lipzen A."/>
            <person name="Khouja H.-R."/>
            <person name="Murat C."/>
            <person name="Ohm R."/>
            <person name="Olson A."/>
            <person name="Spatafora J."/>
            <person name="Veneault-Fourrey C."/>
            <person name="Henrissat B."/>
            <person name="Grigoriev I."/>
            <person name="Martin F."/>
            <person name="Perotto S."/>
        </authorList>
    </citation>
    <scope>NUCLEOTIDE SEQUENCE [LARGE SCALE GENOMIC DNA]</scope>
    <source>
        <strain evidence="2 3">F</strain>
    </source>
</reference>
<evidence type="ECO:0000313" key="2">
    <source>
        <dbReference type="EMBL" id="PMD46332.1"/>
    </source>
</evidence>
<dbReference type="InterPro" id="IPR056632">
    <property type="entry name" value="DUF7730"/>
</dbReference>
<gene>
    <name evidence="2" type="ORF">L207DRAFT_523742</name>
</gene>
<dbReference type="Pfam" id="PF24864">
    <property type="entry name" value="DUF7730"/>
    <property type="match status" value="1"/>
</dbReference>
<name>A0A2J6S6D3_HYAVF</name>
<evidence type="ECO:0000313" key="3">
    <source>
        <dbReference type="Proteomes" id="UP000235786"/>
    </source>
</evidence>
<proteinExistence type="predicted"/>
<dbReference type="Proteomes" id="UP000235786">
    <property type="component" value="Unassembled WGS sequence"/>
</dbReference>
<sequence>MAMQRTDRDRGTKGITSIVTLKVLGALTGHGREIATFDSYAIARNANRHRRETVGYVPTQEIASRRRERALTPPPFGRAVLHPSQLNEQTQSPLFKLPEEVLLLIYEEILGHNLFHIVRRSTRFQLGHVLCKANTPRRQEECNEHECRGMKVPSGVHPKTRPGNGGLIQLLQSCRRIYIDAVRILYSSNIFDFDCMETLISFSTTLVPARFDSIISLQLDFRFPLSVHFREATPQNDSDRWERTWRIIGSMKSLQFLYVRIAWPKSEMSVREERRFVEPLRQVKELKCFEVSLQPVIGTEFQKDKEQHWVVFRRMR</sequence>
<organism evidence="2 3">
    <name type="scientific">Hyaloscypha variabilis (strain UAMH 11265 / GT02V1 / F)</name>
    <name type="common">Meliniomyces variabilis</name>
    <dbReference type="NCBI Taxonomy" id="1149755"/>
    <lineage>
        <taxon>Eukaryota</taxon>
        <taxon>Fungi</taxon>
        <taxon>Dikarya</taxon>
        <taxon>Ascomycota</taxon>
        <taxon>Pezizomycotina</taxon>
        <taxon>Leotiomycetes</taxon>
        <taxon>Helotiales</taxon>
        <taxon>Hyaloscyphaceae</taxon>
        <taxon>Hyaloscypha</taxon>
        <taxon>Hyaloscypha variabilis</taxon>
    </lineage>
</organism>